<organism evidence="1 2">
    <name type="scientific">Trichonephila clavata</name>
    <name type="common">Joro spider</name>
    <name type="synonym">Nephila clavata</name>
    <dbReference type="NCBI Taxonomy" id="2740835"/>
    <lineage>
        <taxon>Eukaryota</taxon>
        <taxon>Metazoa</taxon>
        <taxon>Ecdysozoa</taxon>
        <taxon>Arthropoda</taxon>
        <taxon>Chelicerata</taxon>
        <taxon>Arachnida</taxon>
        <taxon>Araneae</taxon>
        <taxon>Araneomorphae</taxon>
        <taxon>Entelegynae</taxon>
        <taxon>Araneoidea</taxon>
        <taxon>Nephilidae</taxon>
        <taxon>Trichonephila</taxon>
    </lineage>
</organism>
<dbReference type="Proteomes" id="UP000887116">
    <property type="component" value="Unassembled WGS sequence"/>
</dbReference>
<dbReference type="AlphaFoldDB" id="A0A8X6LX05"/>
<evidence type="ECO:0000313" key="2">
    <source>
        <dbReference type="Proteomes" id="UP000887116"/>
    </source>
</evidence>
<sequence length="136" mass="15927">MKLQAFLHPINKKLNTASSIDKRRKIRTKHPTPLSEAVFLLLCKQKGFLNIPIGYFEPQRTNSFLPQSSFKYLPFFAFSDHLIIHSCHFRDFIKFLFIFCIDSESKPFKVSSGGLLWHLQSLPLEMPKLKKNWISE</sequence>
<dbReference type="EMBL" id="BMAO01028340">
    <property type="protein sequence ID" value="GFR23772.1"/>
    <property type="molecule type" value="Genomic_DNA"/>
</dbReference>
<evidence type="ECO:0000313" key="1">
    <source>
        <dbReference type="EMBL" id="GFR23772.1"/>
    </source>
</evidence>
<keyword evidence="2" id="KW-1185">Reference proteome</keyword>
<gene>
    <name evidence="1" type="ORF">TNCT_324371</name>
</gene>
<proteinExistence type="predicted"/>
<name>A0A8X6LX05_TRICU</name>
<protein>
    <submittedName>
        <fullName evidence="1">Uncharacterized protein</fullName>
    </submittedName>
</protein>
<comment type="caution">
    <text evidence="1">The sequence shown here is derived from an EMBL/GenBank/DDBJ whole genome shotgun (WGS) entry which is preliminary data.</text>
</comment>
<accession>A0A8X6LX05</accession>
<reference evidence="1" key="1">
    <citation type="submission" date="2020-07" db="EMBL/GenBank/DDBJ databases">
        <title>Multicomponent nature underlies the extraordinary mechanical properties of spider dragline silk.</title>
        <authorList>
            <person name="Kono N."/>
            <person name="Nakamura H."/>
            <person name="Mori M."/>
            <person name="Yoshida Y."/>
            <person name="Ohtoshi R."/>
            <person name="Malay A.D."/>
            <person name="Moran D.A.P."/>
            <person name="Tomita M."/>
            <person name="Numata K."/>
            <person name="Arakawa K."/>
        </authorList>
    </citation>
    <scope>NUCLEOTIDE SEQUENCE</scope>
</reference>